<dbReference type="OrthoDB" id="105475at2"/>
<evidence type="ECO:0000256" key="1">
    <source>
        <dbReference type="ARBA" id="ARBA00001947"/>
    </source>
</evidence>
<dbReference type="AlphaFoldDB" id="K6Z3H2"/>
<comment type="cofactor">
    <cofactor evidence="1">
        <name>Zn(2+)</name>
        <dbReference type="ChEBI" id="CHEBI:29105"/>
    </cofactor>
</comment>
<organism evidence="5 6">
    <name type="scientific">Paraglaciecola psychrophila 170</name>
    <dbReference type="NCBI Taxonomy" id="1129794"/>
    <lineage>
        <taxon>Bacteria</taxon>
        <taxon>Pseudomonadati</taxon>
        <taxon>Pseudomonadota</taxon>
        <taxon>Gammaproteobacteria</taxon>
        <taxon>Alteromonadales</taxon>
        <taxon>Alteromonadaceae</taxon>
        <taxon>Paraglaciecola</taxon>
    </lineage>
</organism>
<dbReference type="InterPro" id="IPR006330">
    <property type="entry name" value="Ado/ade_deaminase"/>
</dbReference>
<dbReference type="PANTHER" id="PTHR11409:SF39">
    <property type="entry name" value="ADENOSINE DEAMINASE 2"/>
    <property type="match status" value="1"/>
</dbReference>
<name>K6Z3H2_9ALTE</name>
<dbReference type="Proteomes" id="UP000011864">
    <property type="component" value="Chromosome"/>
</dbReference>
<dbReference type="KEGG" id="gps:C427_0262"/>
<feature type="domain" description="Adenosine deaminase" evidence="4">
    <location>
        <begin position="170"/>
        <end position="448"/>
    </location>
</feature>
<proteinExistence type="predicted"/>
<dbReference type="InterPro" id="IPR001365">
    <property type="entry name" value="A_deaminase_dom"/>
</dbReference>
<dbReference type="PATRIC" id="fig|1129794.4.peg.258"/>
<dbReference type="RefSeq" id="WP_007641880.1">
    <property type="nucleotide sequence ID" value="NC_020514.1"/>
</dbReference>
<dbReference type="Pfam" id="PF00962">
    <property type="entry name" value="A_deaminase"/>
    <property type="match status" value="1"/>
</dbReference>
<keyword evidence="6" id="KW-1185">Reference proteome</keyword>
<dbReference type="eggNOG" id="COG1816">
    <property type="taxonomic scope" value="Bacteria"/>
</dbReference>
<evidence type="ECO:0000259" key="4">
    <source>
        <dbReference type="Pfam" id="PF00962"/>
    </source>
</evidence>
<dbReference type="EMBL" id="CP003837">
    <property type="protein sequence ID" value="AGH42372.1"/>
    <property type="molecule type" value="Genomic_DNA"/>
</dbReference>
<keyword evidence="3" id="KW-0378">Hydrolase</keyword>
<evidence type="ECO:0000313" key="5">
    <source>
        <dbReference type="EMBL" id="AGH42372.1"/>
    </source>
</evidence>
<dbReference type="GO" id="GO:0004000">
    <property type="term" value="F:adenosine deaminase activity"/>
    <property type="evidence" value="ECO:0007669"/>
    <property type="project" value="TreeGrafter"/>
</dbReference>
<keyword evidence="2" id="KW-0479">Metal-binding</keyword>
<sequence length="490" mass="56168">MLVKSRSVMSLVFIYLFTLSFLWAAIFTRHAMASELNHWFEEFKANASDEALYRLLYAMPKGGDLHNHLSGSNYNQWWGALASDPSKNGGYQYYVKTTLKHCDGYGLNQFGPSSSLLLFVTIQASTYETLTSCEQAEYNPVQSLTNIQKEAWLNGIWLDKPHEGREEFFQTHWQRLNQLNNNPYIAAEMLFKNMQSFADEGLLYLETQANASNFLRSDGTAIPMQEVADIYRNRLAQQDAIDTGLTVRLQHVFLRFSPNAEQALTQSYRFVDKNRDLYVGINAAGREDNDKGYPLRFLSTLRKLRQTLPEVKLSFHAGEVDEPNYHVRDTLLLGVDRIGHGLNLITDPSTMLLMRHNQYLVEINLISNLKLNYVTSYAQHPFPEYLRTGIPVALSTDDRGMWDSNMTDEFFVAVKEFGLTWQEIIKLSENSIQYGFLSATEKASLLDKYKSNMKAFTTKYMNKKEVDNTLIKTGHFICSTYAVCINDNDS</sequence>
<dbReference type="GO" id="GO:0046103">
    <property type="term" value="P:inosine biosynthetic process"/>
    <property type="evidence" value="ECO:0007669"/>
    <property type="project" value="TreeGrafter"/>
</dbReference>
<reference evidence="5 6" key="1">
    <citation type="journal article" date="2013" name="Genome Announc.">
        <title>Complete Genome Sequence of Glaciecola psychrophila Strain 170T.</title>
        <authorList>
            <person name="Yin J."/>
            <person name="Chen J."/>
            <person name="Liu G."/>
            <person name="Yu Y."/>
            <person name="Song L."/>
            <person name="Wang X."/>
            <person name="Qu X."/>
        </authorList>
    </citation>
    <scope>NUCLEOTIDE SEQUENCE [LARGE SCALE GENOMIC DNA]</scope>
    <source>
        <strain evidence="5 6">170</strain>
    </source>
</reference>
<dbReference type="Gene3D" id="3.20.20.140">
    <property type="entry name" value="Metal-dependent hydrolases"/>
    <property type="match status" value="1"/>
</dbReference>
<dbReference type="SUPFAM" id="SSF51556">
    <property type="entry name" value="Metallo-dependent hydrolases"/>
    <property type="match status" value="1"/>
</dbReference>
<evidence type="ECO:0000256" key="3">
    <source>
        <dbReference type="ARBA" id="ARBA00022801"/>
    </source>
</evidence>
<dbReference type="HOGENOM" id="CLU_522460_0_0_6"/>
<evidence type="ECO:0000256" key="2">
    <source>
        <dbReference type="ARBA" id="ARBA00022723"/>
    </source>
</evidence>
<protein>
    <submittedName>
        <fullName evidence="5">Adenosine deaminase</fullName>
    </submittedName>
</protein>
<dbReference type="GO" id="GO:0006154">
    <property type="term" value="P:adenosine catabolic process"/>
    <property type="evidence" value="ECO:0007669"/>
    <property type="project" value="TreeGrafter"/>
</dbReference>
<dbReference type="PANTHER" id="PTHR11409">
    <property type="entry name" value="ADENOSINE DEAMINASE"/>
    <property type="match status" value="1"/>
</dbReference>
<gene>
    <name evidence="5" type="ORF">C427_0262</name>
</gene>
<dbReference type="GO" id="GO:0046872">
    <property type="term" value="F:metal ion binding"/>
    <property type="evidence" value="ECO:0007669"/>
    <property type="project" value="UniProtKB-KW"/>
</dbReference>
<evidence type="ECO:0000313" key="6">
    <source>
        <dbReference type="Proteomes" id="UP000011864"/>
    </source>
</evidence>
<dbReference type="STRING" id="1129794.C427_0262"/>
<dbReference type="InterPro" id="IPR032466">
    <property type="entry name" value="Metal_Hydrolase"/>
</dbReference>
<accession>K6Z3H2</accession>